<feature type="region of interest" description="Disordered" evidence="1">
    <location>
        <begin position="216"/>
        <end position="236"/>
    </location>
</feature>
<feature type="compositionally biased region" description="Polar residues" evidence="1">
    <location>
        <begin position="225"/>
        <end position="236"/>
    </location>
</feature>
<accession>A0AAV5KMK5</accession>
<proteinExistence type="predicted"/>
<dbReference type="Proteomes" id="UP001054252">
    <property type="component" value="Unassembled WGS sequence"/>
</dbReference>
<name>A0AAV5KMK5_9ROSI</name>
<gene>
    <name evidence="2" type="ORF">SLEP1_g35098</name>
</gene>
<sequence>MKHEANCIRMQENGHLKERERNTRSQNRVFDYQFQRNLANEQQSGPSVSCIDVNKPSMENESNVCSRTVSIATIGKEGKEKVVKVNLSEREPEKQGAQLSDSPDYNIDNASSENTETTHVVNHKEDEERIQKEVLQQHITNPDQQPIVHDCDGEVTSDTESDEFISSTSISCRDVNTPCLEDETNVHSRTLCIPTLGKESKEVVVKESLCERELAQPFSDGPDYNSDNPSSQNTETAHLNQMQAKAGIPDIPQEVLQQHGTNLDQQPIVLNFDGEDTSDTENDAVIKLNYSIRFRRQQRKCSTVEEKEGSMDD</sequence>
<protein>
    <submittedName>
        <fullName evidence="2">Uncharacterized protein</fullName>
    </submittedName>
</protein>
<feature type="region of interest" description="Disordered" evidence="1">
    <location>
        <begin position="1"/>
        <end position="28"/>
    </location>
</feature>
<feature type="compositionally biased region" description="Basic and acidic residues" evidence="1">
    <location>
        <begin position="1"/>
        <end position="23"/>
    </location>
</feature>
<organism evidence="2 3">
    <name type="scientific">Rubroshorea leprosula</name>
    <dbReference type="NCBI Taxonomy" id="152421"/>
    <lineage>
        <taxon>Eukaryota</taxon>
        <taxon>Viridiplantae</taxon>
        <taxon>Streptophyta</taxon>
        <taxon>Embryophyta</taxon>
        <taxon>Tracheophyta</taxon>
        <taxon>Spermatophyta</taxon>
        <taxon>Magnoliopsida</taxon>
        <taxon>eudicotyledons</taxon>
        <taxon>Gunneridae</taxon>
        <taxon>Pentapetalae</taxon>
        <taxon>rosids</taxon>
        <taxon>malvids</taxon>
        <taxon>Malvales</taxon>
        <taxon>Dipterocarpaceae</taxon>
        <taxon>Rubroshorea</taxon>
    </lineage>
</organism>
<evidence type="ECO:0000256" key="1">
    <source>
        <dbReference type="SAM" id="MobiDB-lite"/>
    </source>
</evidence>
<dbReference type="AlphaFoldDB" id="A0AAV5KMK5"/>
<dbReference type="EMBL" id="BPVZ01000070">
    <property type="protein sequence ID" value="GKV25703.1"/>
    <property type="molecule type" value="Genomic_DNA"/>
</dbReference>
<keyword evidence="3" id="KW-1185">Reference proteome</keyword>
<evidence type="ECO:0000313" key="2">
    <source>
        <dbReference type="EMBL" id="GKV25703.1"/>
    </source>
</evidence>
<evidence type="ECO:0000313" key="3">
    <source>
        <dbReference type="Proteomes" id="UP001054252"/>
    </source>
</evidence>
<feature type="compositionally biased region" description="Polar residues" evidence="1">
    <location>
        <begin position="97"/>
        <end position="120"/>
    </location>
</feature>
<feature type="region of interest" description="Disordered" evidence="1">
    <location>
        <begin position="87"/>
        <end position="123"/>
    </location>
</feature>
<comment type="caution">
    <text evidence="2">The sequence shown here is derived from an EMBL/GenBank/DDBJ whole genome shotgun (WGS) entry which is preliminary data.</text>
</comment>
<reference evidence="2 3" key="1">
    <citation type="journal article" date="2021" name="Commun. Biol.">
        <title>The genome of Shorea leprosula (Dipterocarpaceae) highlights the ecological relevance of drought in aseasonal tropical rainforests.</title>
        <authorList>
            <person name="Ng K.K.S."/>
            <person name="Kobayashi M.J."/>
            <person name="Fawcett J.A."/>
            <person name="Hatakeyama M."/>
            <person name="Paape T."/>
            <person name="Ng C.H."/>
            <person name="Ang C.C."/>
            <person name="Tnah L.H."/>
            <person name="Lee C.T."/>
            <person name="Nishiyama T."/>
            <person name="Sese J."/>
            <person name="O'Brien M.J."/>
            <person name="Copetti D."/>
            <person name="Mohd Noor M.I."/>
            <person name="Ong R.C."/>
            <person name="Putra M."/>
            <person name="Sireger I.Z."/>
            <person name="Indrioko S."/>
            <person name="Kosugi Y."/>
            <person name="Izuno A."/>
            <person name="Isagi Y."/>
            <person name="Lee S.L."/>
            <person name="Shimizu K.K."/>
        </authorList>
    </citation>
    <scope>NUCLEOTIDE SEQUENCE [LARGE SCALE GENOMIC DNA]</scope>
    <source>
        <strain evidence="2">214</strain>
    </source>
</reference>